<evidence type="ECO:0000256" key="7">
    <source>
        <dbReference type="SAM" id="Phobius"/>
    </source>
</evidence>
<evidence type="ECO:0000313" key="8">
    <source>
        <dbReference type="EMBL" id="MBO0358635.1"/>
    </source>
</evidence>
<protein>
    <recommendedName>
        <fullName evidence="6">Lysozyme</fullName>
        <ecNumber evidence="6">3.2.1.17</ecNumber>
    </recommendedName>
</protein>
<dbReference type="InterPro" id="IPR002196">
    <property type="entry name" value="Glyco_hydro_24"/>
</dbReference>
<feature type="transmembrane region" description="Helical" evidence="7">
    <location>
        <begin position="12"/>
        <end position="30"/>
    </location>
</feature>
<evidence type="ECO:0000256" key="1">
    <source>
        <dbReference type="ARBA" id="ARBA00000632"/>
    </source>
</evidence>
<dbReference type="SUPFAM" id="SSF53955">
    <property type="entry name" value="Lysozyme-like"/>
    <property type="match status" value="1"/>
</dbReference>
<proteinExistence type="inferred from homology"/>
<comment type="catalytic activity">
    <reaction evidence="1 6">
        <text>Hydrolysis of (1-&gt;4)-beta-linkages between N-acetylmuramic acid and N-acetyl-D-glucosamine residues in a peptidoglycan and between N-acetyl-D-glucosamine residues in chitodextrins.</text>
        <dbReference type="EC" id="3.2.1.17"/>
    </reaction>
</comment>
<comment type="similarity">
    <text evidence="6">Belongs to the glycosyl hydrolase 24 family.</text>
</comment>
<keyword evidence="7" id="KW-0472">Membrane</keyword>
<dbReference type="RefSeq" id="WP_206984561.1">
    <property type="nucleotide sequence ID" value="NZ_JAFLQZ010000006.1"/>
</dbReference>
<evidence type="ECO:0000256" key="6">
    <source>
        <dbReference type="RuleBase" id="RU003788"/>
    </source>
</evidence>
<dbReference type="PANTHER" id="PTHR38107:SF3">
    <property type="entry name" value="LYSOZYME RRRD-RELATED"/>
    <property type="match status" value="1"/>
</dbReference>
<keyword evidence="7" id="KW-0812">Transmembrane</keyword>
<dbReference type="HAMAP" id="MF_04110">
    <property type="entry name" value="ENDOLYSIN_T4"/>
    <property type="match status" value="1"/>
</dbReference>
<dbReference type="GO" id="GO:0009253">
    <property type="term" value="P:peptidoglycan catabolic process"/>
    <property type="evidence" value="ECO:0007669"/>
    <property type="project" value="InterPro"/>
</dbReference>
<dbReference type="GO" id="GO:0003796">
    <property type="term" value="F:lysozyme activity"/>
    <property type="evidence" value="ECO:0007669"/>
    <property type="project" value="UniProtKB-EC"/>
</dbReference>
<organism evidence="8 9">
    <name type="scientific">Hymenobacter telluris</name>
    <dbReference type="NCBI Taxonomy" id="2816474"/>
    <lineage>
        <taxon>Bacteria</taxon>
        <taxon>Pseudomonadati</taxon>
        <taxon>Bacteroidota</taxon>
        <taxon>Cytophagia</taxon>
        <taxon>Cytophagales</taxon>
        <taxon>Hymenobacteraceae</taxon>
        <taxon>Hymenobacter</taxon>
    </lineage>
</organism>
<dbReference type="Proteomes" id="UP000664144">
    <property type="component" value="Unassembled WGS sequence"/>
</dbReference>
<name>A0A939EW72_9BACT</name>
<dbReference type="PANTHER" id="PTHR38107">
    <property type="match status" value="1"/>
</dbReference>
<gene>
    <name evidence="8" type="ORF">J0X19_11820</name>
</gene>
<keyword evidence="5 6" id="KW-0326">Glycosidase</keyword>
<dbReference type="InterPro" id="IPR051018">
    <property type="entry name" value="Bacteriophage_GH24"/>
</dbReference>
<comment type="caution">
    <text evidence="8">The sequence shown here is derived from an EMBL/GenBank/DDBJ whole genome shotgun (WGS) entry which is preliminary data.</text>
</comment>
<dbReference type="InterPro" id="IPR023347">
    <property type="entry name" value="Lysozyme_dom_sf"/>
</dbReference>
<evidence type="ECO:0000256" key="4">
    <source>
        <dbReference type="ARBA" id="ARBA00022801"/>
    </source>
</evidence>
<evidence type="ECO:0000313" key="9">
    <source>
        <dbReference type="Proteomes" id="UP000664144"/>
    </source>
</evidence>
<keyword evidence="4 6" id="KW-0378">Hydrolase</keyword>
<dbReference type="AlphaFoldDB" id="A0A939EW72"/>
<dbReference type="InterPro" id="IPR034690">
    <property type="entry name" value="Endolysin_T4_type"/>
</dbReference>
<dbReference type="CDD" id="cd16900">
    <property type="entry name" value="endolysin_R21-like"/>
    <property type="match status" value="1"/>
</dbReference>
<keyword evidence="7" id="KW-1133">Transmembrane helix</keyword>
<dbReference type="GO" id="GO:0031640">
    <property type="term" value="P:killing of cells of another organism"/>
    <property type="evidence" value="ECO:0007669"/>
    <property type="project" value="UniProtKB-KW"/>
</dbReference>
<evidence type="ECO:0000256" key="3">
    <source>
        <dbReference type="ARBA" id="ARBA00022638"/>
    </source>
</evidence>
<sequence length="169" mass="18260">MDQKPNKKSPGPAVAAIFGAALLLAVPFIVDKEGESLTAYRDVAGVWTICHGETLGVKPGDVKTKEACRLMTHSRVGHFMTQVDNAVTLDISPATLAAHTSFAYNIGINGYRNSQALKLTNAGRLKDGCQAMMNWYTAGGKDCRKRANKCYGLIARRAAERDMCLKGVQ</sequence>
<dbReference type="Gene3D" id="1.10.530.40">
    <property type="match status" value="1"/>
</dbReference>
<dbReference type="Pfam" id="PF00959">
    <property type="entry name" value="Phage_lysozyme"/>
    <property type="match status" value="1"/>
</dbReference>
<keyword evidence="3 6" id="KW-0081">Bacteriolytic enzyme</keyword>
<evidence type="ECO:0000256" key="5">
    <source>
        <dbReference type="ARBA" id="ARBA00023295"/>
    </source>
</evidence>
<dbReference type="InterPro" id="IPR023346">
    <property type="entry name" value="Lysozyme-like_dom_sf"/>
</dbReference>
<dbReference type="EC" id="3.2.1.17" evidence="6"/>
<dbReference type="EMBL" id="JAFLQZ010000006">
    <property type="protein sequence ID" value="MBO0358635.1"/>
    <property type="molecule type" value="Genomic_DNA"/>
</dbReference>
<reference evidence="8" key="1">
    <citation type="submission" date="2021-03" db="EMBL/GenBank/DDBJ databases">
        <authorList>
            <person name="Kim M.K."/>
        </authorList>
    </citation>
    <scope>NUCLEOTIDE SEQUENCE</scope>
    <source>
        <strain evidence="8">BT186</strain>
    </source>
</reference>
<keyword evidence="9" id="KW-1185">Reference proteome</keyword>
<dbReference type="GO" id="GO:0042742">
    <property type="term" value="P:defense response to bacterium"/>
    <property type="evidence" value="ECO:0007669"/>
    <property type="project" value="UniProtKB-KW"/>
</dbReference>
<dbReference type="GO" id="GO:0016998">
    <property type="term" value="P:cell wall macromolecule catabolic process"/>
    <property type="evidence" value="ECO:0007669"/>
    <property type="project" value="InterPro"/>
</dbReference>
<keyword evidence="2 6" id="KW-0929">Antimicrobial</keyword>
<accession>A0A939EW72</accession>
<evidence type="ECO:0000256" key="2">
    <source>
        <dbReference type="ARBA" id="ARBA00022529"/>
    </source>
</evidence>